<feature type="signal peptide" evidence="1">
    <location>
        <begin position="1"/>
        <end position="23"/>
    </location>
</feature>
<comment type="caution">
    <text evidence="2">The sequence shown here is derived from an EMBL/GenBank/DDBJ whole genome shotgun (WGS) entry which is preliminary data.</text>
</comment>
<protein>
    <submittedName>
        <fullName evidence="2">Uncharacterized protein</fullName>
    </submittedName>
</protein>
<feature type="chain" id="PRO_5035475302" evidence="1">
    <location>
        <begin position="24"/>
        <end position="296"/>
    </location>
</feature>
<keyword evidence="3" id="KW-1185">Reference proteome</keyword>
<gene>
    <name evidence="2" type="ORF">ILUMI_10373</name>
</gene>
<accession>A0A8K0D416</accession>
<dbReference type="EMBL" id="VTPC01005647">
    <property type="protein sequence ID" value="KAF2895807.1"/>
    <property type="molecule type" value="Genomic_DNA"/>
</dbReference>
<sequence length="296" mass="33919">MNKIWFSILCLTCLFIISQTNQAKTYAKGLLKIMRAKSDRSKKSLGNKTHHLTADITKQNIHEIQARNKTYLHSSISQNASTSRRSMRNGRKNDKIIQGGIWQCSGIWKSNNKLSDTGNLQGWFIGNCSGFSNVSGNWSATALDGNWVEEPDGSTNSDHKMQLKFNARAVLNEFSKKRMPRGLITEDYRRSFSLNNSDKQTETITADDFSPGHRQELKSISNKLKVKDISSERYRKKLNVIKKPYKNRIVEVHVPNNKKMVKQRKLIVDPHDISSKHHTHPKVPRGKLIDYLKDLQ</sequence>
<dbReference type="Proteomes" id="UP000801492">
    <property type="component" value="Unassembled WGS sequence"/>
</dbReference>
<evidence type="ECO:0000256" key="1">
    <source>
        <dbReference type="SAM" id="SignalP"/>
    </source>
</evidence>
<reference evidence="2" key="1">
    <citation type="submission" date="2019-08" db="EMBL/GenBank/DDBJ databases">
        <title>The genome of the North American firefly Photinus pyralis.</title>
        <authorList>
            <consortium name="Photinus pyralis genome working group"/>
            <person name="Fallon T.R."/>
            <person name="Sander Lower S.E."/>
            <person name="Weng J.-K."/>
        </authorList>
    </citation>
    <scope>NUCLEOTIDE SEQUENCE</scope>
    <source>
        <strain evidence="2">TRF0915ILg1</strain>
        <tissue evidence="2">Whole body</tissue>
    </source>
</reference>
<evidence type="ECO:0000313" key="3">
    <source>
        <dbReference type="Proteomes" id="UP000801492"/>
    </source>
</evidence>
<evidence type="ECO:0000313" key="2">
    <source>
        <dbReference type="EMBL" id="KAF2895807.1"/>
    </source>
</evidence>
<name>A0A8K0D416_IGNLU</name>
<keyword evidence="1" id="KW-0732">Signal</keyword>
<dbReference type="AlphaFoldDB" id="A0A8K0D416"/>
<proteinExistence type="predicted"/>
<organism evidence="2 3">
    <name type="scientific">Ignelater luminosus</name>
    <name type="common">Cucubano</name>
    <name type="synonym">Pyrophorus luminosus</name>
    <dbReference type="NCBI Taxonomy" id="2038154"/>
    <lineage>
        <taxon>Eukaryota</taxon>
        <taxon>Metazoa</taxon>
        <taxon>Ecdysozoa</taxon>
        <taxon>Arthropoda</taxon>
        <taxon>Hexapoda</taxon>
        <taxon>Insecta</taxon>
        <taxon>Pterygota</taxon>
        <taxon>Neoptera</taxon>
        <taxon>Endopterygota</taxon>
        <taxon>Coleoptera</taxon>
        <taxon>Polyphaga</taxon>
        <taxon>Elateriformia</taxon>
        <taxon>Elateroidea</taxon>
        <taxon>Elateridae</taxon>
        <taxon>Agrypninae</taxon>
        <taxon>Pyrophorini</taxon>
        <taxon>Ignelater</taxon>
    </lineage>
</organism>